<dbReference type="FunFam" id="3.40.640.10:FF:000078">
    <property type="entry name" value="Adenosylmethionine-8-amino-7-oxononanoate aminotransferase"/>
    <property type="match status" value="1"/>
</dbReference>
<dbReference type="EMBL" id="OUNR01000018">
    <property type="protein sequence ID" value="SPP66093.1"/>
    <property type="molecule type" value="Genomic_DNA"/>
</dbReference>
<keyword evidence="15" id="KW-1185">Reference proteome</keyword>
<comment type="caution">
    <text evidence="13">Lacks conserved residue(s) required for the propagation of feature annotation.</text>
</comment>
<feature type="binding site" evidence="13">
    <location>
        <begin position="325"/>
        <end position="326"/>
    </location>
    <ligand>
        <name>pyridoxal 5'-phosphate</name>
        <dbReference type="ChEBI" id="CHEBI:597326"/>
    </ligand>
</feature>
<dbReference type="SUPFAM" id="SSF53383">
    <property type="entry name" value="PLP-dependent transferases"/>
    <property type="match status" value="1"/>
</dbReference>
<evidence type="ECO:0000313" key="15">
    <source>
        <dbReference type="Proteomes" id="UP000248168"/>
    </source>
</evidence>
<evidence type="ECO:0000256" key="10">
    <source>
        <dbReference type="ARBA" id="ARBA00022898"/>
    </source>
</evidence>
<organism evidence="14 15">
    <name type="scientific">Nitrospira lenta</name>
    <dbReference type="NCBI Taxonomy" id="1436998"/>
    <lineage>
        <taxon>Bacteria</taxon>
        <taxon>Pseudomonadati</taxon>
        <taxon>Nitrospirota</taxon>
        <taxon>Nitrospiria</taxon>
        <taxon>Nitrospirales</taxon>
        <taxon>Nitrospiraceae</taxon>
        <taxon>Nitrospira</taxon>
    </lineage>
</organism>
<evidence type="ECO:0000256" key="5">
    <source>
        <dbReference type="ARBA" id="ARBA00022490"/>
    </source>
</evidence>
<dbReference type="Proteomes" id="UP000248168">
    <property type="component" value="Unassembled WGS sequence"/>
</dbReference>
<dbReference type="PROSITE" id="PS00600">
    <property type="entry name" value="AA_TRANSFER_CLASS_3"/>
    <property type="match status" value="1"/>
</dbReference>
<comment type="function">
    <text evidence="13">Catalyzes the transfer of the alpha-amino group from S-adenosyl-L-methionine (SAM) to 7-keto-8-aminopelargonic acid (KAPA) to form 7,8-diaminopelargonic acid (DAPA). It is the only aminotransferase known to utilize SAM as an amino donor.</text>
</comment>
<feature type="modified residue" description="N6-(pyridoxal phosphate)lysine" evidence="13">
    <location>
        <position position="289"/>
    </location>
</feature>
<keyword evidence="8 13" id="KW-0949">S-adenosyl-L-methionine</keyword>
<evidence type="ECO:0000256" key="11">
    <source>
        <dbReference type="ARBA" id="ARBA00048449"/>
    </source>
</evidence>
<comment type="catalytic activity">
    <reaction evidence="11 13">
        <text>(8S)-8-amino-7-oxononanoate + S-adenosyl-L-methionine = S-adenosyl-4-methylsulfanyl-2-oxobutanoate + (7R,8S)-7,8-diammoniononanoate</text>
        <dbReference type="Rhea" id="RHEA:16861"/>
        <dbReference type="ChEBI" id="CHEBI:16490"/>
        <dbReference type="ChEBI" id="CHEBI:59789"/>
        <dbReference type="ChEBI" id="CHEBI:149468"/>
        <dbReference type="ChEBI" id="CHEBI:149469"/>
        <dbReference type="EC" id="2.6.1.62"/>
    </reaction>
</comment>
<dbReference type="InParanoid" id="A0A330L9L0"/>
<feature type="binding site" evidence="13">
    <location>
        <begin position="119"/>
        <end position="120"/>
    </location>
    <ligand>
        <name>pyridoxal 5'-phosphate</name>
        <dbReference type="ChEBI" id="CHEBI:597326"/>
    </ligand>
</feature>
<accession>A0A330L9L0</accession>
<dbReference type="CDD" id="cd00610">
    <property type="entry name" value="OAT_like"/>
    <property type="match status" value="1"/>
</dbReference>
<dbReference type="InterPro" id="IPR005815">
    <property type="entry name" value="BioA"/>
</dbReference>
<dbReference type="PANTHER" id="PTHR42684">
    <property type="entry name" value="ADENOSYLMETHIONINE-8-AMINO-7-OXONONANOATE AMINOTRANSFERASE"/>
    <property type="match status" value="1"/>
</dbReference>
<keyword evidence="10 13" id="KW-0663">Pyridoxal phosphate</keyword>
<keyword evidence="7 13" id="KW-0808">Transferase</keyword>
<reference evidence="15" key="1">
    <citation type="submission" date="2018-04" db="EMBL/GenBank/DDBJ databases">
        <authorList>
            <person name="Lucker S."/>
            <person name="Sakoula D."/>
        </authorList>
    </citation>
    <scope>NUCLEOTIDE SEQUENCE [LARGE SCALE GENOMIC DNA]</scope>
</reference>
<comment type="pathway">
    <text evidence="3 13">Cofactor biosynthesis; biotin biosynthesis; 7,8-diaminononanoate from 8-amino-7-oxononanoate (SAM route): step 1/1.</text>
</comment>
<dbReference type="InterPro" id="IPR049704">
    <property type="entry name" value="Aminotrans_3_PPA_site"/>
</dbReference>
<comment type="cofactor">
    <cofactor evidence="1 13">
        <name>pyridoxal 5'-phosphate</name>
        <dbReference type="ChEBI" id="CHEBI:597326"/>
    </cofactor>
</comment>
<dbReference type="InterPro" id="IPR015424">
    <property type="entry name" value="PyrdxlP-dep_Trfase"/>
</dbReference>
<evidence type="ECO:0000256" key="1">
    <source>
        <dbReference type="ARBA" id="ARBA00001933"/>
    </source>
</evidence>
<dbReference type="Gene3D" id="3.40.640.10">
    <property type="entry name" value="Type I PLP-dependent aspartate aminotransferase-like (Major domain)"/>
    <property type="match status" value="1"/>
</dbReference>
<dbReference type="HAMAP" id="MF_00834">
    <property type="entry name" value="BioA"/>
    <property type="match status" value="1"/>
</dbReference>
<name>A0A330L9L0_9BACT</name>
<dbReference type="PANTHER" id="PTHR42684:SF17">
    <property type="entry name" value="ADENOSYLMETHIONINE-8-AMINO-7-OXONONANOATE AMINOTRANSFERASE"/>
    <property type="match status" value="1"/>
</dbReference>
<protein>
    <recommendedName>
        <fullName evidence="13">Adenosylmethionine-8-amino-7-oxononanoate aminotransferase</fullName>
        <ecNumber evidence="13">2.6.1.62</ecNumber>
    </recommendedName>
    <alternativeName>
        <fullName evidence="13">7,8-diamino-pelargonic acid aminotransferase</fullName>
        <shortName evidence="13">DAPA AT</shortName>
        <shortName evidence="13">DAPA aminotransferase</shortName>
    </alternativeName>
    <alternativeName>
        <fullName evidence="13">7,8-diaminononanoate synthase</fullName>
        <shortName evidence="13">DANS</shortName>
    </alternativeName>
    <alternativeName>
        <fullName evidence="13">Diaminopelargonic acid synthase</fullName>
    </alternativeName>
</protein>
<dbReference type="InterPro" id="IPR015421">
    <property type="entry name" value="PyrdxlP-dep_Trfase_major"/>
</dbReference>
<feature type="binding site" evidence="13">
    <location>
        <position position="260"/>
    </location>
    <ligand>
        <name>pyridoxal 5'-phosphate</name>
        <dbReference type="ChEBI" id="CHEBI:597326"/>
    </ligand>
</feature>
<dbReference type="GO" id="GO:0030170">
    <property type="term" value="F:pyridoxal phosphate binding"/>
    <property type="evidence" value="ECO:0007669"/>
    <property type="project" value="UniProtKB-UniRule"/>
</dbReference>
<proteinExistence type="inferred from homology"/>
<keyword evidence="5 13" id="KW-0963">Cytoplasm</keyword>
<comment type="similarity">
    <text evidence="12 13">Belongs to the class-III pyridoxal-phosphate-dependent aminotransferase family. BioA subfamily.</text>
</comment>
<dbReference type="GO" id="GO:0005737">
    <property type="term" value="C:cytoplasm"/>
    <property type="evidence" value="ECO:0007669"/>
    <property type="project" value="UniProtKB-SubCell"/>
</dbReference>
<evidence type="ECO:0000256" key="7">
    <source>
        <dbReference type="ARBA" id="ARBA00022679"/>
    </source>
</evidence>
<dbReference type="EC" id="2.6.1.62" evidence="13"/>
<keyword evidence="9 13" id="KW-0093">Biotin biosynthesis</keyword>
<feature type="binding site" evidence="13">
    <location>
        <position position="324"/>
    </location>
    <ligand>
        <name>substrate</name>
    </ligand>
</feature>
<evidence type="ECO:0000256" key="6">
    <source>
        <dbReference type="ARBA" id="ARBA00022576"/>
    </source>
</evidence>
<evidence type="ECO:0000256" key="4">
    <source>
        <dbReference type="ARBA" id="ARBA00011738"/>
    </source>
</evidence>
<evidence type="ECO:0000256" key="9">
    <source>
        <dbReference type="ARBA" id="ARBA00022756"/>
    </source>
</evidence>
<dbReference type="NCBIfam" id="TIGR00508">
    <property type="entry name" value="bioA"/>
    <property type="match status" value="1"/>
</dbReference>
<dbReference type="Pfam" id="PF00202">
    <property type="entry name" value="Aminotran_3"/>
    <property type="match status" value="1"/>
</dbReference>
<dbReference type="FunCoup" id="A0A330L9L0">
    <property type="interactions" value="204"/>
</dbReference>
<dbReference type="OrthoDB" id="9801052at2"/>
<feature type="binding site" evidence="13">
    <location>
        <position position="419"/>
    </location>
    <ligand>
        <name>substrate</name>
    </ligand>
</feature>
<keyword evidence="6 13" id="KW-0032">Aminotransferase</keyword>
<gene>
    <name evidence="13 14" type="primary">bioA</name>
    <name evidence="14" type="ORF">NITLEN_50133</name>
</gene>
<dbReference type="AlphaFoldDB" id="A0A330L9L0"/>
<comment type="subunit">
    <text evidence="4 13">Homodimer.</text>
</comment>
<comment type="subcellular location">
    <subcellularLocation>
        <location evidence="2 13">Cytoplasm</location>
    </subcellularLocation>
</comment>
<dbReference type="InterPro" id="IPR005814">
    <property type="entry name" value="Aminotrans_3"/>
</dbReference>
<evidence type="ECO:0000256" key="8">
    <source>
        <dbReference type="ARBA" id="ARBA00022691"/>
    </source>
</evidence>
<dbReference type="GO" id="GO:0009102">
    <property type="term" value="P:biotin biosynthetic process"/>
    <property type="evidence" value="ECO:0007669"/>
    <property type="project" value="UniProtKB-UniRule"/>
</dbReference>
<feature type="site" description="Participates in the substrate recognition with KAPA and in a stacking interaction with the adenine ring of SAM" evidence="13">
    <location>
        <position position="22"/>
    </location>
</feature>
<sequence length="467" mass="51945">MAPRTPPDTLADWDRKYLWHPFTQMQEWEQEAPLIIERGKGAYLIDTQGRKYLDGTSSIWVNLHGHRHPTLDRAIKNQLDKIAHSTFLGLSNPPAIQLARELIRIAPKGLKRVFYSDNGSTAVEVALKMAVQYWQQRHPEAGPKHTFLHLKLAYHGDTIGAISVGNIELFHGRFKPLLFPTLDAEPPYCYRCPLALTYPSCHMACLDPIEQLLKTRHREIAGFVIEPLVQAAAGMIMSPPGYLKRIRELCTQYNVLLIADEVATGFGRTGKMFACQHEGVTPDLMAISKGLTGGYMPLAATLTTEAIYSAFLGKYEEFKTFFHGHSYTGNPLGCAVALANLEVFRTEKTLAGLRPKVALLKRLLKPLADLPLVGDIRQRGMMASIELVQNKTTREAIPLQARIGHRVAMEARLRGLLLRPIGNVIVLMPPLSSTRDQLSRMVEILADSIDTCTHPIGAPDAARSPVL</sequence>
<dbReference type="InterPro" id="IPR015422">
    <property type="entry name" value="PyrdxlP-dep_Trfase_small"/>
</dbReference>
<dbReference type="GO" id="GO:0004015">
    <property type="term" value="F:adenosylmethionine-8-amino-7-oxononanoate transaminase activity"/>
    <property type="evidence" value="ECO:0007669"/>
    <property type="project" value="UniProtKB-UniRule"/>
</dbReference>
<evidence type="ECO:0000256" key="12">
    <source>
        <dbReference type="ARBA" id="ARBA00060970"/>
    </source>
</evidence>
<feature type="binding site" evidence="13">
    <location>
        <position position="289"/>
    </location>
    <ligand>
        <name>substrate</name>
    </ligand>
</feature>
<evidence type="ECO:0000256" key="3">
    <source>
        <dbReference type="ARBA" id="ARBA00005063"/>
    </source>
</evidence>
<dbReference type="Gene3D" id="3.90.1150.10">
    <property type="entry name" value="Aspartate Aminotransferase, domain 1"/>
    <property type="match status" value="1"/>
</dbReference>
<dbReference type="UniPathway" id="UPA00078">
    <property type="reaction ID" value="UER00160"/>
</dbReference>
<evidence type="ECO:0000256" key="13">
    <source>
        <dbReference type="HAMAP-Rule" id="MF_00834"/>
    </source>
</evidence>
<dbReference type="RefSeq" id="WP_121990304.1">
    <property type="nucleotide sequence ID" value="NZ_OUNR01000018.1"/>
</dbReference>
<evidence type="ECO:0000256" key="2">
    <source>
        <dbReference type="ARBA" id="ARBA00004496"/>
    </source>
</evidence>
<feature type="binding site" evidence="13">
    <location>
        <position position="154"/>
    </location>
    <ligand>
        <name>substrate</name>
    </ligand>
</feature>
<evidence type="ECO:0000313" key="14">
    <source>
        <dbReference type="EMBL" id="SPP66093.1"/>
    </source>
</evidence>